<dbReference type="Proteomes" id="UP001235513">
    <property type="component" value="Unassembled WGS sequence"/>
</dbReference>
<evidence type="ECO:0000256" key="1">
    <source>
        <dbReference type="SAM" id="Phobius"/>
    </source>
</evidence>
<protein>
    <submittedName>
        <fullName evidence="2">Uncharacterized protein</fullName>
    </submittedName>
</protein>
<name>A0ABT9SK54_9FLAO</name>
<keyword evidence="3" id="KW-1185">Reference proteome</keyword>
<organism evidence="2 3">
    <name type="scientific">Chryseobacterium lathyri</name>
    <dbReference type="NCBI Taxonomy" id="395933"/>
    <lineage>
        <taxon>Bacteria</taxon>
        <taxon>Pseudomonadati</taxon>
        <taxon>Bacteroidota</taxon>
        <taxon>Flavobacteriia</taxon>
        <taxon>Flavobacteriales</taxon>
        <taxon>Weeksellaceae</taxon>
        <taxon>Chryseobacterium group</taxon>
        <taxon>Chryseobacterium</taxon>
    </lineage>
</organism>
<dbReference type="PROSITE" id="PS51257">
    <property type="entry name" value="PROKAR_LIPOPROTEIN"/>
    <property type="match status" value="1"/>
</dbReference>
<feature type="transmembrane region" description="Helical" evidence="1">
    <location>
        <begin position="14"/>
        <end position="33"/>
    </location>
</feature>
<accession>A0ABT9SK54</accession>
<keyword evidence="1" id="KW-0812">Transmembrane</keyword>
<evidence type="ECO:0000313" key="3">
    <source>
        <dbReference type="Proteomes" id="UP001235513"/>
    </source>
</evidence>
<dbReference type="EMBL" id="JAUSRL010000002">
    <property type="protein sequence ID" value="MDP9959683.1"/>
    <property type="molecule type" value="Genomic_DNA"/>
</dbReference>
<reference evidence="2 3" key="1">
    <citation type="submission" date="2023-07" db="EMBL/GenBank/DDBJ databases">
        <title>Sorghum-associated microbial communities from plants grown in Nebraska, USA.</title>
        <authorList>
            <person name="Schachtman D."/>
        </authorList>
    </citation>
    <scope>NUCLEOTIDE SEQUENCE [LARGE SCALE GENOMIC DNA]</scope>
    <source>
        <strain evidence="2 3">CC351</strain>
    </source>
</reference>
<gene>
    <name evidence="2" type="ORF">J2T04_001562</name>
</gene>
<comment type="caution">
    <text evidence="2">The sequence shown here is derived from an EMBL/GenBank/DDBJ whole genome shotgun (WGS) entry which is preliminary data.</text>
</comment>
<keyword evidence="1" id="KW-1133">Transmembrane helix</keyword>
<evidence type="ECO:0000313" key="2">
    <source>
        <dbReference type="EMBL" id="MDP9959683.1"/>
    </source>
</evidence>
<sequence>MCKFPGIIFVLNNLLYPLTGITISCILKIPFLCNKAVNFNEKIRSNPIEYSSESL</sequence>
<proteinExistence type="predicted"/>
<keyword evidence="1" id="KW-0472">Membrane</keyword>